<dbReference type="OrthoDB" id="2017405at2759"/>
<accession>A0A2C5XLW6</accession>
<evidence type="ECO:0000313" key="3">
    <source>
        <dbReference type="Proteomes" id="UP000226192"/>
    </source>
</evidence>
<name>A0A2C5XLW6_9HYPO</name>
<proteinExistence type="predicted"/>
<reference evidence="2 3" key="1">
    <citation type="submission" date="2017-06" db="EMBL/GenBank/DDBJ databases">
        <title>Ant-infecting Ophiocordyceps genomes reveal a high diversity of potential behavioral manipulation genes and a possible major role for enterotoxins.</title>
        <authorList>
            <person name="De Bekker C."/>
            <person name="Evans H.C."/>
            <person name="Brachmann A."/>
            <person name="Hughes D.P."/>
        </authorList>
    </citation>
    <scope>NUCLEOTIDE SEQUENCE [LARGE SCALE GENOMIC DNA]</scope>
    <source>
        <strain evidence="2 3">Map64</strain>
    </source>
</reference>
<comment type="caution">
    <text evidence="2">The sequence shown here is derived from an EMBL/GenBank/DDBJ whole genome shotgun (WGS) entry which is preliminary data.</text>
</comment>
<gene>
    <name evidence="2" type="ORF">CDD81_6505</name>
</gene>
<dbReference type="STRING" id="1399860.A0A2C5XLW6"/>
<dbReference type="AlphaFoldDB" id="A0A2C5XLW6"/>
<evidence type="ECO:0000313" key="2">
    <source>
        <dbReference type="EMBL" id="PHH66668.1"/>
    </source>
</evidence>
<sequence length="212" mass="24102">MGWLWTSPPPPPTDPKPPPPPANVPKGNLENINDTDSAIEQFFDFTPGRPAKPSTSNQASSSPNSDVISSSGPLHPVAEAILPSRMSCRQAFDYAFSCNRAPSQFNAVYRYGSVRECSHLWDNFWFCMRTRTASPELKANMIRHRFREIEREKYGPGKPSSEDIWQSRDEMVEPGSVFDHPIPDPAAIGDEEWHRMETERRRLIRQNLGFED</sequence>
<organism evidence="2 3">
    <name type="scientific">Ophiocordyceps australis</name>
    <dbReference type="NCBI Taxonomy" id="1399860"/>
    <lineage>
        <taxon>Eukaryota</taxon>
        <taxon>Fungi</taxon>
        <taxon>Dikarya</taxon>
        <taxon>Ascomycota</taxon>
        <taxon>Pezizomycotina</taxon>
        <taxon>Sordariomycetes</taxon>
        <taxon>Hypocreomycetidae</taxon>
        <taxon>Hypocreales</taxon>
        <taxon>Ophiocordycipitaceae</taxon>
        <taxon>Ophiocordyceps</taxon>
    </lineage>
</organism>
<evidence type="ECO:0008006" key="4">
    <source>
        <dbReference type="Google" id="ProtNLM"/>
    </source>
</evidence>
<dbReference type="PANTHER" id="PTHR28052">
    <property type="entry name" value="UPF0545 PROTEIN C22ORF39"/>
    <property type="match status" value="1"/>
</dbReference>
<feature type="compositionally biased region" description="Pro residues" evidence="1">
    <location>
        <begin position="7"/>
        <end position="23"/>
    </location>
</feature>
<feature type="region of interest" description="Disordered" evidence="1">
    <location>
        <begin position="1"/>
        <end position="72"/>
    </location>
</feature>
<protein>
    <recommendedName>
        <fullName evidence="4">Early meiotic induction protein 1</fullName>
    </recommendedName>
</protein>
<dbReference type="InterPro" id="IPR021475">
    <property type="entry name" value="Pants/Emi1-like"/>
</dbReference>
<dbReference type="EMBL" id="NJET01000006">
    <property type="protein sequence ID" value="PHH66668.1"/>
    <property type="molecule type" value="Genomic_DNA"/>
</dbReference>
<keyword evidence="3" id="KW-1185">Reference proteome</keyword>
<evidence type="ECO:0000256" key="1">
    <source>
        <dbReference type="SAM" id="MobiDB-lite"/>
    </source>
</evidence>
<dbReference type="PANTHER" id="PTHR28052:SF1">
    <property type="entry name" value="UPF0545 PROTEIN C22ORF39"/>
    <property type="match status" value="1"/>
</dbReference>
<dbReference type="Pfam" id="PF11326">
    <property type="entry name" value="PANTS-like"/>
    <property type="match status" value="1"/>
</dbReference>
<dbReference type="Proteomes" id="UP000226192">
    <property type="component" value="Unassembled WGS sequence"/>
</dbReference>
<feature type="compositionally biased region" description="Low complexity" evidence="1">
    <location>
        <begin position="53"/>
        <end position="71"/>
    </location>
</feature>